<evidence type="ECO:0000313" key="1">
    <source>
        <dbReference type="EMBL" id="BBP92534.1"/>
    </source>
</evidence>
<dbReference type="EMBL" id="AP021906">
    <property type="protein sequence ID" value="BBP92534.1"/>
    <property type="molecule type" value="Genomic_DNA"/>
</dbReference>
<name>A0A5S9MK19_BACIA</name>
<reference evidence="1 2" key="1">
    <citation type="submission" date="2019-12" db="EMBL/GenBank/DDBJ databases">
        <title>Full genome sequence of a Bacillus safensis strain isolated from commercially available natto in Indonesia.</title>
        <authorList>
            <person name="Yoshida M."/>
            <person name="Uomi M."/>
            <person name="Waturangi D."/>
            <person name="Ekaputri J.J."/>
            <person name="Setiamarga D.H.E."/>
        </authorList>
    </citation>
    <scope>NUCLEOTIDE SEQUENCE [LARGE SCALE GENOMIC DNA]</scope>
    <source>
        <strain evidence="1 2">IDN1</strain>
    </source>
</reference>
<organism evidence="1 2">
    <name type="scientific">Bacillus safensis</name>
    <dbReference type="NCBI Taxonomy" id="561879"/>
    <lineage>
        <taxon>Bacteria</taxon>
        <taxon>Bacillati</taxon>
        <taxon>Bacillota</taxon>
        <taxon>Bacilli</taxon>
        <taxon>Bacillales</taxon>
        <taxon>Bacillaceae</taxon>
        <taxon>Bacillus</taxon>
    </lineage>
</organism>
<gene>
    <name evidence="1" type="ORF">BsIDN1_61520</name>
</gene>
<accession>A0A5S9MK19</accession>
<proteinExistence type="predicted"/>
<dbReference type="Proteomes" id="UP000464658">
    <property type="component" value="Chromosome"/>
</dbReference>
<sequence length="49" mass="5686">MIKELETIHPSHPKYGDIRYLKVLLDSSSTHILKDLTHLSNLMPKEDVQ</sequence>
<protein>
    <submittedName>
        <fullName evidence="1">Uncharacterized protein</fullName>
    </submittedName>
</protein>
<evidence type="ECO:0000313" key="2">
    <source>
        <dbReference type="Proteomes" id="UP000464658"/>
    </source>
</evidence>
<dbReference type="AlphaFoldDB" id="A0A5S9MK19"/>